<reference evidence="6" key="1">
    <citation type="journal article" date="2023" name="Commun. Biol.">
        <title>Genome analysis of Parmales, the sister group of diatoms, reveals the evolutionary specialization of diatoms from phago-mixotrophs to photoautotrophs.</title>
        <authorList>
            <person name="Ban H."/>
            <person name="Sato S."/>
            <person name="Yoshikawa S."/>
            <person name="Yamada K."/>
            <person name="Nakamura Y."/>
            <person name="Ichinomiya M."/>
            <person name="Sato N."/>
            <person name="Blanc-Mathieu R."/>
            <person name="Endo H."/>
            <person name="Kuwata A."/>
            <person name="Ogata H."/>
        </authorList>
    </citation>
    <scope>NUCLEOTIDE SEQUENCE [LARGE SCALE GENOMIC DNA]</scope>
    <source>
        <strain evidence="6">NIES 3700</strain>
    </source>
</reference>
<evidence type="ECO:0000256" key="3">
    <source>
        <dbReference type="SAM" id="MobiDB-lite"/>
    </source>
</evidence>
<feature type="compositionally biased region" description="Gly residues" evidence="3">
    <location>
        <begin position="294"/>
        <end position="315"/>
    </location>
</feature>
<feature type="compositionally biased region" description="Basic and acidic residues" evidence="3">
    <location>
        <begin position="177"/>
        <end position="201"/>
    </location>
</feature>
<evidence type="ECO:0000313" key="5">
    <source>
        <dbReference type="EMBL" id="GMI16645.1"/>
    </source>
</evidence>
<name>A0A9W7FRB9_9STRA</name>
<dbReference type="PANTHER" id="PTHR48025">
    <property type="entry name" value="OS02G0815200 PROTEIN"/>
    <property type="match status" value="1"/>
</dbReference>
<feature type="domain" description="RRM" evidence="4">
    <location>
        <begin position="10"/>
        <end position="87"/>
    </location>
</feature>
<dbReference type="InterPro" id="IPR012677">
    <property type="entry name" value="Nucleotide-bd_a/b_plait_sf"/>
</dbReference>
<dbReference type="Pfam" id="PF00076">
    <property type="entry name" value="RRM_1"/>
    <property type="match status" value="1"/>
</dbReference>
<feature type="region of interest" description="Disordered" evidence="3">
    <location>
        <begin position="156"/>
        <end position="315"/>
    </location>
</feature>
<gene>
    <name evidence="5" type="ORF">TrLO_g6293</name>
</gene>
<comment type="caution">
    <text evidence="5">The sequence shown here is derived from an EMBL/GenBank/DDBJ whole genome shotgun (WGS) entry which is preliminary data.</text>
</comment>
<dbReference type="Proteomes" id="UP001165122">
    <property type="component" value="Unassembled WGS sequence"/>
</dbReference>
<dbReference type="PANTHER" id="PTHR48025:SF1">
    <property type="entry name" value="RRM DOMAIN-CONTAINING PROTEIN"/>
    <property type="match status" value="1"/>
</dbReference>
<dbReference type="EMBL" id="BRXW01000258">
    <property type="protein sequence ID" value="GMI16645.1"/>
    <property type="molecule type" value="Genomic_DNA"/>
</dbReference>
<protein>
    <recommendedName>
        <fullName evidence="4">RRM domain-containing protein</fullName>
    </recommendedName>
</protein>
<dbReference type="InterPro" id="IPR050502">
    <property type="entry name" value="Euk_RNA-bind_prot"/>
</dbReference>
<organism evidence="5 6">
    <name type="scientific">Triparma laevis f. longispina</name>
    <dbReference type="NCBI Taxonomy" id="1714387"/>
    <lineage>
        <taxon>Eukaryota</taxon>
        <taxon>Sar</taxon>
        <taxon>Stramenopiles</taxon>
        <taxon>Ochrophyta</taxon>
        <taxon>Bolidophyceae</taxon>
        <taxon>Parmales</taxon>
        <taxon>Triparmaceae</taxon>
        <taxon>Triparma</taxon>
    </lineage>
</organism>
<dbReference type="GO" id="GO:0005634">
    <property type="term" value="C:nucleus"/>
    <property type="evidence" value="ECO:0007669"/>
    <property type="project" value="TreeGrafter"/>
</dbReference>
<dbReference type="AlphaFoldDB" id="A0A9W7FRB9"/>
<evidence type="ECO:0000259" key="4">
    <source>
        <dbReference type="PROSITE" id="PS50102"/>
    </source>
</evidence>
<dbReference type="SMART" id="SM00360">
    <property type="entry name" value="RRM"/>
    <property type="match status" value="2"/>
</dbReference>
<dbReference type="OrthoDB" id="5970at2759"/>
<dbReference type="InterPro" id="IPR000504">
    <property type="entry name" value="RRM_dom"/>
</dbReference>
<sequence length="315" mass="34049">MATMSDAPELSVFVGNFGKDDVSQSRLEALFEDAGLAVNRVDMKRGYAFVYIQSPAEGDAQPFLEKMKGATSIEGGTNVLRIELAQGNGPSKRKEDSRSNLPPSKTLFVVNFDATTTTADGLRKVFEEFGTVTRCDIRGTSSKFAFVAFDTVEEASKARDNTNKGTLGDSVLSVEFAEQKPRRTFDGPRDDRRGGWDDRRGPPGGGWDRGGPPRDDRRGGYDDRGPPRYDDRRGPPPRDYDRRGGFDDRGPPRYDDRRGGGGGGYRGDDRRGGGGGRDRSRSRSPPRGGENRGYNGGGGGGGGGGDDNGGGRYRE</sequence>
<evidence type="ECO:0000313" key="6">
    <source>
        <dbReference type="Proteomes" id="UP001165122"/>
    </source>
</evidence>
<evidence type="ECO:0000256" key="1">
    <source>
        <dbReference type="ARBA" id="ARBA00022884"/>
    </source>
</evidence>
<dbReference type="GO" id="GO:0003729">
    <property type="term" value="F:mRNA binding"/>
    <property type="evidence" value="ECO:0007669"/>
    <property type="project" value="TreeGrafter"/>
</dbReference>
<dbReference type="SUPFAM" id="SSF54928">
    <property type="entry name" value="RNA-binding domain, RBD"/>
    <property type="match status" value="2"/>
</dbReference>
<keyword evidence="1 2" id="KW-0694">RNA-binding</keyword>
<evidence type="ECO:0000256" key="2">
    <source>
        <dbReference type="PROSITE-ProRule" id="PRU00176"/>
    </source>
</evidence>
<dbReference type="Gene3D" id="3.30.70.330">
    <property type="match status" value="2"/>
</dbReference>
<dbReference type="PROSITE" id="PS50102">
    <property type="entry name" value="RRM"/>
    <property type="match status" value="2"/>
</dbReference>
<dbReference type="InterPro" id="IPR035979">
    <property type="entry name" value="RBD_domain_sf"/>
</dbReference>
<accession>A0A9W7FRB9</accession>
<feature type="domain" description="RRM" evidence="4">
    <location>
        <begin position="105"/>
        <end position="179"/>
    </location>
</feature>
<keyword evidence="6" id="KW-1185">Reference proteome</keyword>
<feature type="compositionally biased region" description="Basic and acidic residues" evidence="3">
    <location>
        <begin position="266"/>
        <end position="281"/>
    </location>
</feature>
<proteinExistence type="predicted"/>
<feature type="compositionally biased region" description="Basic and acidic residues" evidence="3">
    <location>
        <begin position="211"/>
        <end position="259"/>
    </location>
</feature>